<feature type="compositionally biased region" description="Polar residues" evidence="1">
    <location>
        <begin position="17"/>
        <end position="33"/>
    </location>
</feature>
<proteinExistence type="predicted"/>
<protein>
    <submittedName>
        <fullName evidence="2">Uncharacterized protein</fullName>
    </submittedName>
</protein>
<feature type="region of interest" description="Disordered" evidence="1">
    <location>
        <begin position="1"/>
        <end position="42"/>
    </location>
</feature>
<name>A0ABR3EIP4_9AGAR</name>
<comment type="caution">
    <text evidence="2">The sequence shown here is derived from an EMBL/GenBank/DDBJ whole genome shotgun (WGS) entry which is preliminary data.</text>
</comment>
<evidence type="ECO:0000313" key="2">
    <source>
        <dbReference type="EMBL" id="KAL0562761.1"/>
    </source>
</evidence>
<organism evidence="2 3">
    <name type="scientific">Marasmius crinis-equi</name>
    <dbReference type="NCBI Taxonomy" id="585013"/>
    <lineage>
        <taxon>Eukaryota</taxon>
        <taxon>Fungi</taxon>
        <taxon>Dikarya</taxon>
        <taxon>Basidiomycota</taxon>
        <taxon>Agaricomycotina</taxon>
        <taxon>Agaricomycetes</taxon>
        <taxon>Agaricomycetidae</taxon>
        <taxon>Agaricales</taxon>
        <taxon>Marasmiineae</taxon>
        <taxon>Marasmiaceae</taxon>
        <taxon>Marasmius</taxon>
    </lineage>
</organism>
<keyword evidence="3" id="KW-1185">Reference proteome</keyword>
<reference evidence="2 3" key="1">
    <citation type="submission" date="2024-02" db="EMBL/GenBank/DDBJ databases">
        <title>A draft genome for the cacao thread blight pathogen Marasmius crinis-equi.</title>
        <authorList>
            <person name="Cohen S.P."/>
            <person name="Baruah I.K."/>
            <person name="Amoako-Attah I."/>
            <person name="Bukari Y."/>
            <person name="Meinhardt L.W."/>
            <person name="Bailey B.A."/>
        </authorList>
    </citation>
    <scope>NUCLEOTIDE SEQUENCE [LARGE SCALE GENOMIC DNA]</scope>
    <source>
        <strain evidence="2 3">GH-76</strain>
    </source>
</reference>
<gene>
    <name evidence="2" type="ORF">V5O48_019318</name>
</gene>
<dbReference type="Proteomes" id="UP001465976">
    <property type="component" value="Unassembled WGS sequence"/>
</dbReference>
<accession>A0ABR3EIP4</accession>
<evidence type="ECO:0000256" key="1">
    <source>
        <dbReference type="SAM" id="MobiDB-lite"/>
    </source>
</evidence>
<dbReference type="EMBL" id="JBAHYK010004582">
    <property type="protein sequence ID" value="KAL0562761.1"/>
    <property type="molecule type" value="Genomic_DNA"/>
</dbReference>
<sequence>MSRIRTFENAGLRPSFASGSQVDNASRGITQRVKQNKRQLDKDIEDVAKHNKKVKANHQRSKREYYKGEDIWAELQDMREDEADEVDITQKRGEMRDHRKLCNKIDKERRKLRKEANELPLGPYEIQSLKQLSGCLGTP</sequence>
<evidence type="ECO:0000313" key="3">
    <source>
        <dbReference type="Proteomes" id="UP001465976"/>
    </source>
</evidence>